<dbReference type="Pfam" id="PF02931">
    <property type="entry name" value="Neur_chan_LBD"/>
    <property type="match status" value="1"/>
</dbReference>
<comment type="subcellular location">
    <subcellularLocation>
        <location evidence="1">Membrane</location>
        <topology evidence="1">Multi-pass membrane protein</topology>
    </subcellularLocation>
</comment>
<gene>
    <name evidence="8" type="ORF">FYK55_26745</name>
</gene>
<keyword evidence="9" id="KW-1185">Reference proteome</keyword>
<dbReference type="SUPFAM" id="SSF63712">
    <property type="entry name" value="Nicotinic receptor ligand binding domain-like"/>
    <property type="match status" value="1"/>
</dbReference>
<evidence type="ECO:0000256" key="2">
    <source>
        <dbReference type="ARBA" id="ARBA00022692"/>
    </source>
</evidence>
<protein>
    <submittedName>
        <fullName evidence="8">Uncharacterized protein</fullName>
    </submittedName>
</protein>
<dbReference type="Gene3D" id="2.70.170.10">
    <property type="entry name" value="Neurotransmitter-gated ion-channel ligand-binding domain"/>
    <property type="match status" value="1"/>
</dbReference>
<dbReference type="InterPro" id="IPR036734">
    <property type="entry name" value="Neur_chan_lig-bd_sf"/>
</dbReference>
<dbReference type="EMBL" id="VWOX01000027">
    <property type="protein sequence ID" value="KAA5538729.1"/>
    <property type="molecule type" value="Genomic_DNA"/>
</dbReference>
<dbReference type="AlphaFoldDB" id="A0A5M6CZM1"/>
<evidence type="ECO:0000313" key="9">
    <source>
        <dbReference type="Proteomes" id="UP000324479"/>
    </source>
</evidence>
<dbReference type="Gene3D" id="1.20.58.390">
    <property type="entry name" value="Neurotransmitter-gated ion-channel transmembrane domain"/>
    <property type="match status" value="1"/>
</dbReference>
<sequence>MRNPQLLGHVIAMSFRPPVLVFALLVLSLGSAEAQMENTVSADAGAVDASTSSVILEEPKPELARPTAWGEPTEVQIGVYVIDVDEVNSADQSFAASVYLEARWNNPVLEHEGPGPKLRNLTEVWNPRLTIIGQQMLWRSYPESVEIRPDGTVVYRQKIWGRFSQPLTLQDFPFDDQELTLHVVAAGLLQDDVKIVPLVTETGTSSGIAEHFSLPDFDVVSTESMPKPYYPREGHPGVAGYLLRITIERQPTYFILKVIIPLCLIVIMSWLPRWIALDEIGTNIGISTSAFLTLVAYLFAITVLLPRVSYVTRMDRFILLSTLIVFAGLIQSTWNTVMIREEKRDLADTVRRWSRVLYPLLLIGVLVYSFML</sequence>
<reference evidence="8 9" key="1">
    <citation type="submission" date="2019-08" db="EMBL/GenBank/DDBJ databases">
        <authorList>
            <person name="Dhanesh K."/>
            <person name="Kumar G."/>
            <person name="Sasikala C."/>
            <person name="Venkata Ramana C."/>
        </authorList>
    </citation>
    <scope>NUCLEOTIDE SEQUENCE [LARGE SCALE GENOMIC DNA]</scope>
    <source>
        <strain evidence="8 9">JC645</strain>
    </source>
</reference>
<dbReference type="InterPro" id="IPR036719">
    <property type="entry name" value="Neuro-gated_channel_TM_sf"/>
</dbReference>
<evidence type="ECO:0000256" key="4">
    <source>
        <dbReference type="ARBA" id="ARBA00023136"/>
    </source>
</evidence>
<dbReference type="InterPro" id="IPR006201">
    <property type="entry name" value="Neur_channel"/>
</dbReference>
<evidence type="ECO:0000259" key="6">
    <source>
        <dbReference type="Pfam" id="PF02931"/>
    </source>
</evidence>
<comment type="caution">
    <text evidence="8">The sequence shown here is derived from an EMBL/GenBank/DDBJ whole genome shotgun (WGS) entry which is preliminary data.</text>
</comment>
<dbReference type="CDD" id="cd19050">
    <property type="entry name" value="LGIC_TM_bact"/>
    <property type="match status" value="1"/>
</dbReference>
<dbReference type="Proteomes" id="UP000324479">
    <property type="component" value="Unassembled WGS sequence"/>
</dbReference>
<evidence type="ECO:0000256" key="3">
    <source>
        <dbReference type="ARBA" id="ARBA00022989"/>
    </source>
</evidence>
<dbReference type="GO" id="GO:0016020">
    <property type="term" value="C:membrane"/>
    <property type="evidence" value="ECO:0007669"/>
    <property type="project" value="UniProtKB-SubCell"/>
</dbReference>
<dbReference type="PANTHER" id="PTHR18945">
    <property type="entry name" value="NEUROTRANSMITTER GATED ION CHANNEL"/>
    <property type="match status" value="1"/>
</dbReference>
<evidence type="ECO:0000259" key="7">
    <source>
        <dbReference type="Pfam" id="PF02932"/>
    </source>
</evidence>
<feature type="transmembrane region" description="Helical" evidence="5">
    <location>
        <begin position="355"/>
        <end position="371"/>
    </location>
</feature>
<feature type="transmembrane region" description="Helical" evidence="5">
    <location>
        <begin position="317"/>
        <end position="334"/>
    </location>
</feature>
<name>A0A5M6CZM1_9BACT</name>
<keyword evidence="3 5" id="KW-1133">Transmembrane helix</keyword>
<feature type="transmembrane region" description="Helical" evidence="5">
    <location>
        <begin position="284"/>
        <end position="305"/>
    </location>
</feature>
<dbReference type="GO" id="GO:0004888">
    <property type="term" value="F:transmembrane signaling receptor activity"/>
    <property type="evidence" value="ECO:0007669"/>
    <property type="project" value="InterPro"/>
</dbReference>
<feature type="transmembrane region" description="Helical" evidence="5">
    <location>
        <begin position="253"/>
        <end position="272"/>
    </location>
</feature>
<dbReference type="Pfam" id="PF02932">
    <property type="entry name" value="Neur_chan_memb"/>
    <property type="match status" value="1"/>
</dbReference>
<accession>A0A5M6CZM1</accession>
<dbReference type="InterPro" id="IPR038050">
    <property type="entry name" value="Neuro_actylchol_rec"/>
</dbReference>
<dbReference type="InterPro" id="IPR006202">
    <property type="entry name" value="Neur_chan_lig-bd"/>
</dbReference>
<proteinExistence type="predicted"/>
<dbReference type="SUPFAM" id="SSF90112">
    <property type="entry name" value="Neurotransmitter-gated ion-channel transmembrane pore"/>
    <property type="match status" value="1"/>
</dbReference>
<dbReference type="GO" id="GO:0005230">
    <property type="term" value="F:extracellular ligand-gated monoatomic ion channel activity"/>
    <property type="evidence" value="ECO:0007669"/>
    <property type="project" value="InterPro"/>
</dbReference>
<keyword evidence="4 5" id="KW-0472">Membrane</keyword>
<organism evidence="8 9">
    <name type="scientific">Roseiconus nitratireducens</name>
    <dbReference type="NCBI Taxonomy" id="2605748"/>
    <lineage>
        <taxon>Bacteria</taxon>
        <taxon>Pseudomonadati</taxon>
        <taxon>Planctomycetota</taxon>
        <taxon>Planctomycetia</taxon>
        <taxon>Pirellulales</taxon>
        <taxon>Pirellulaceae</taxon>
        <taxon>Roseiconus</taxon>
    </lineage>
</organism>
<feature type="domain" description="Neurotransmitter-gated ion-channel transmembrane" evidence="7">
    <location>
        <begin position="258"/>
        <end position="334"/>
    </location>
</feature>
<evidence type="ECO:0000256" key="1">
    <source>
        <dbReference type="ARBA" id="ARBA00004141"/>
    </source>
</evidence>
<evidence type="ECO:0000313" key="8">
    <source>
        <dbReference type="EMBL" id="KAA5538729.1"/>
    </source>
</evidence>
<keyword evidence="2 5" id="KW-0812">Transmembrane</keyword>
<evidence type="ECO:0000256" key="5">
    <source>
        <dbReference type="SAM" id="Phobius"/>
    </source>
</evidence>
<feature type="domain" description="Neurotransmitter-gated ion-channel ligand-binding" evidence="6">
    <location>
        <begin position="63"/>
        <end position="221"/>
    </location>
</feature>
<dbReference type="CDD" id="cd18988">
    <property type="entry name" value="LGIC_ECD_bact"/>
    <property type="match status" value="1"/>
</dbReference>
<dbReference type="InterPro" id="IPR006029">
    <property type="entry name" value="Neurotrans-gated_channel_TM"/>
</dbReference>